<organism evidence="4 5">
    <name type="scientific">Ktedonobacter robiniae</name>
    <dbReference type="NCBI Taxonomy" id="2778365"/>
    <lineage>
        <taxon>Bacteria</taxon>
        <taxon>Bacillati</taxon>
        <taxon>Chloroflexota</taxon>
        <taxon>Ktedonobacteria</taxon>
        <taxon>Ktedonobacterales</taxon>
        <taxon>Ktedonobacteraceae</taxon>
        <taxon>Ktedonobacter</taxon>
    </lineage>
</organism>
<keyword evidence="5" id="KW-1185">Reference proteome</keyword>
<dbReference type="InterPro" id="IPR036938">
    <property type="entry name" value="PAP2/HPO_sf"/>
</dbReference>
<reference evidence="4 5" key="1">
    <citation type="journal article" date="2021" name="Int. J. Syst. Evol. Microbiol.">
        <title>Reticulibacter mediterranei gen. nov., sp. nov., within the new family Reticulibacteraceae fam. nov., and Ktedonospora formicarum gen. nov., sp. nov., Ktedonobacter robiniae sp. nov., Dictyobacter formicarum sp. nov. and Dictyobacter arantiisoli sp. nov., belonging to the class Ktedonobacteria.</title>
        <authorList>
            <person name="Yabe S."/>
            <person name="Zheng Y."/>
            <person name="Wang C.M."/>
            <person name="Sakai Y."/>
            <person name="Abe K."/>
            <person name="Yokota A."/>
            <person name="Donadio S."/>
            <person name="Cavaletti L."/>
            <person name="Monciardini P."/>
        </authorList>
    </citation>
    <scope>NUCLEOTIDE SEQUENCE [LARGE SCALE GENOMIC DNA]</scope>
    <source>
        <strain evidence="4 5">SOSP1-30</strain>
    </source>
</reference>
<dbReference type="CDD" id="cd03392">
    <property type="entry name" value="PAP2_like_2"/>
    <property type="match status" value="1"/>
</dbReference>
<feature type="transmembrane region" description="Helical" evidence="2">
    <location>
        <begin position="233"/>
        <end position="254"/>
    </location>
</feature>
<keyword evidence="2" id="KW-0472">Membrane</keyword>
<dbReference type="RefSeq" id="WP_201377076.1">
    <property type="nucleotide sequence ID" value="NZ_BNJG01000009.1"/>
</dbReference>
<feature type="transmembrane region" description="Helical" evidence="2">
    <location>
        <begin position="201"/>
        <end position="221"/>
    </location>
</feature>
<feature type="compositionally biased region" description="Polar residues" evidence="1">
    <location>
        <begin position="1"/>
        <end position="19"/>
    </location>
</feature>
<dbReference type="SUPFAM" id="SSF48317">
    <property type="entry name" value="Acid phosphatase/Vanadium-dependent haloperoxidase"/>
    <property type="match status" value="1"/>
</dbReference>
<evidence type="ECO:0000256" key="1">
    <source>
        <dbReference type="SAM" id="MobiDB-lite"/>
    </source>
</evidence>
<protein>
    <recommendedName>
        <fullName evidence="3">Phosphatidic acid phosphatase type 2/haloperoxidase domain-containing protein</fullName>
    </recommendedName>
</protein>
<dbReference type="Proteomes" id="UP000654345">
    <property type="component" value="Unassembled WGS sequence"/>
</dbReference>
<feature type="domain" description="Phosphatidic acid phosphatase type 2/haloperoxidase" evidence="3">
    <location>
        <begin position="125"/>
        <end position="248"/>
    </location>
</feature>
<dbReference type="PANTHER" id="PTHR14969:SF13">
    <property type="entry name" value="AT30094P"/>
    <property type="match status" value="1"/>
</dbReference>
<dbReference type="Gene3D" id="1.20.144.10">
    <property type="entry name" value="Phosphatidic acid phosphatase type 2/haloperoxidase"/>
    <property type="match status" value="1"/>
</dbReference>
<accession>A0ABQ3V8A0</accession>
<comment type="caution">
    <text evidence="4">The sequence shown here is derived from an EMBL/GenBank/DDBJ whole genome shotgun (WGS) entry which is preliminary data.</text>
</comment>
<proteinExistence type="predicted"/>
<dbReference type="SMART" id="SM00014">
    <property type="entry name" value="acidPPc"/>
    <property type="match status" value="1"/>
</dbReference>
<keyword evidence="2" id="KW-0812">Transmembrane</keyword>
<dbReference type="PANTHER" id="PTHR14969">
    <property type="entry name" value="SPHINGOSINE-1-PHOSPHATE PHOSPHOHYDROLASE"/>
    <property type="match status" value="1"/>
</dbReference>
<gene>
    <name evidence="4" type="ORF">KSB_95550</name>
</gene>
<feature type="transmembrane region" description="Helical" evidence="2">
    <location>
        <begin position="168"/>
        <end position="189"/>
    </location>
</feature>
<dbReference type="EMBL" id="BNJG01000009">
    <property type="protein sequence ID" value="GHO61080.1"/>
    <property type="molecule type" value="Genomic_DNA"/>
</dbReference>
<feature type="transmembrane region" description="Helical" evidence="2">
    <location>
        <begin position="92"/>
        <end position="114"/>
    </location>
</feature>
<dbReference type="Pfam" id="PF01569">
    <property type="entry name" value="PAP2"/>
    <property type="match status" value="1"/>
</dbReference>
<keyword evidence="2" id="KW-1133">Transmembrane helix</keyword>
<evidence type="ECO:0000313" key="4">
    <source>
        <dbReference type="EMBL" id="GHO61080.1"/>
    </source>
</evidence>
<dbReference type="InterPro" id="IPR000326">
    <property type="entry name" value="PAP2/HPO"/>
</dbReference>
<sequence length="276" mass="31998">MSATERTSGPFQVAQTRATESTRHEQARAHWKIELALWVVGVIIFLLTCIGMHMHPRPFSFDLSIMQTIQSWHLGSVLDAIVRLPSVLDDPLWSIVLLSSWLIFLLVGAIWAWFTHRRALTWLQNALFLVAIVASGSGINTLLDILVGRPRPLAKMYPIHNYEAIVPFPSYPSGHVSHDVIYYGFLLYLSQTEPVRRWKYYRWLLPLQILAVIEMLLISYSRILMGGHWPTDVLGGYFVGVLWLGLFIFLYRWATPLQEKWQQRLDQKRRARHQHA</sequence>
<evidence type="ECO:0000259" key="3">
    <source>
        <dbReference type="SMART" id="SM00014"/>
    </source>
</evidence>
<evidence type="ECO:0000256" key="2">
    <source>
        <dbReference type="SAM" id="Phobius"/>
    </source>
</evidence>
<evidence type="ECO:0000313" key="5">
    <source>
        <dbReference type="Proteomes" id="UP000654345"/>
    </source>
</evidence>
<feature type="transmembrane region" description="Helical" evidence="2">
    <location>
        <begin position="126"/>
        <end position="148"/>
    </location>
</feature>
<name>A0ABQ3V8A0_9CHLR</name>
<feature type="region of interest" description="Disordered" evidence="1">
    <location>
        <begin position="1"/>
        <end position="20"/>
    </location>
</feature>
<feature type="transmembrane region" description="Helical" evidence="2">
    <location>
        <begin position="35"/>
        <end position="54"/>
    </location>
</feature>